<reference evidence="2 3" key="1">
    <citation type="submission" date="2020-07" db="EMBL/GenBank/DDBJ databases">
        <authorList>
            <person name="Xu S."/>
            <person name="Li A."/>
        </authorList>
    </citation>
    <scope>NUCLEOTIDE SEQUENCE [LARGE SCALE GENOMIC DNA]</scope>
    <source>
        <strain evidence="2 3">SG-8</strain>
    </source>
</reference>
<dbReference type="RefSeq" id="WP_182670385.1">
    <property type="nucleotide sequence ID" value="NZ_JACHTE010000010.1"/>
</dbReference>
<comment type="caution">
    <text evidence="2">The sequence shown here is derived from an EMBL/GenBank/DDBJ whole genome shotgun (WGS) entry which is preliminary data.</text>
</comment>
<evidence type="ECO:0008006" key="4">
    <source>
        <dbReference type="Google" id="ProtNLM"/>
    </source>
</evidence>
<keyword evidence="3" id="KW-1185">Reference proteome</keyword>
<feature type="transmembrane region" description="Helical" evidence="1">
    <location>
        <begin position="144"/>
        <end position="166"/>
    </location>
</feature>
<evidence type="ECO:0000256" key="1">
    <source>
        <dbReference type="SAM" id="Phobius"/>
    </source>
</evidence>
<dbReference type="AlphaFoldDB" id="A0A7W3U6B8"/>
<keyword evidence="1" id="KW-0472">Membrane</keyword>
<feature type="transmembrane region" description="Helical" evidence="1">
    <location>
        <begin position="119"/>
        <end position="138"/>
    </location>
</feature>
<name>A0A7W3U6B8_9GAMM</name>
<gene>
    <name evidence="2" type="ORF">H4F99_13580</name>
</gene>
<evidence type="ECO:0000313" key="3">
    <source>
        <dbReference type="Proteomes" id="UP000552587"/>
    </source>
</evidence>
<accession>A0A7W3U6B8</accession>
<proteinExistence type="predicted"/>
<dbReference type="EMBL" id="JACHTE010000010">
    <property type="protein sequence ID" value="MBB1089510.1"/>
    <property type="molecule type" value="Genomic_DNA"/>
</dbReference>
<evidence type="ECO:0000313" key="2">
    <source>
        <dbReference type="EMBL" id="MBB1089510.1"/>
    </source>
</evidence>
<organism evidence="2 3">
    <name type="scientific">Marilutibacter penaei</name>
    <dbReference type="NCBI Taxonomy" id="2759900"/>
    <lineage>
        <taxon>Bacteria</taxon>
        <taxon>Pseudomonadati</taxon>
        <taxon>Pseudomonadota</taxon>
        <taxon>Gammaproteobacteria</taxon>
        <taxon>Lysobacterales</taxon>
        <taxon>Lysobacteraceae</taxon>
        <taxon>Marilutibacter</taxon>
    </lineage>
</organism>
<keyword evidence="1" id="KW-0812">Transmembrane</keyword>
<protein>
    <recommendedName>
        <fullName evidence="4">Transmembrane protein</fullName>
    </recommendedName>
</protein>
<keyword evidence="1" id="KW-1133">Transmembrane helix</keyword>
<dbReference type="Proteomes" id="UP000552587">
    <property type="component" value="Unassembled WGS sequence"/>
</dbReference>
<sequence length="327" mass="36816">MIIPEFWAEARIEHGRRSRHRAFTVRRFGWSDESQEAAQAHADARVREAHARIVAGEPLLKREPKVPYNGAEGMPIREEIVQRQGDTIISRNSYGALCLNTPDVLFADIDFPKGVPTRLWGSVLALWVIGAIAFGNAMDSAGKGVALVIAGLFLSWPLASGVHRAWQALRGGPERMALRRVQAFVAKHPGWRLRLYRTPAGLRLLALHRRFSPGDPEVQTLFEAIGTDRLYARMCQRQQCFRARVSAKPWRIGIRRHLRPRTGVWPLTDEQRPLREAWVREYEARAQDFAACRYLETRGDGQVDAEADAVRVLHDALAGADSGRPIA</sequence>